<dbReference type="Gene3D" id="1.10.10.10">
    <property type="entry name" value="Winged helix-like DNA-binding domain superfamily/Winged helix DNA-binding domain"/>
    <property type="match status" value="1"/>
</dbReference>
<evidence type="ECO:0000259" key="5">
    <source>
        <dbReference type="PROSITE" id="PS50931"/>
    </source>
</evidence>
<dbReference type="EMBL" id="JACJFM010000006">
    <property type="protein sequence ID" value="MBB1486352.1"/>
    <property type="molecule type" value="Genomic_DNA"/>
</dbReference>
<sequence>MSSPITLEALRILDAIDRRGSFAAAADELHKVPSALSYTVSKLEEELRVVLFDRTRRKARLTPTGRMLLDQGRQILVATEELTARAREAEQGWETELRICIDSLLTPEPVYELIAQFHQIQPRTQIRLTEEVLGGSWDALNANRCDLVIGASGEPPAQGFKRHYLGVVEFVFAVAEHHPLCQKPQPLSLRDIEAWPTVIVADSSQDMPGQSIGLLDGRSRIIVPTMEYKIRAQIAGTGVGYLPRYRIQQALERGQLRQLLLAEQRSQPDISVAWRGSSKGKALQWFTDQLRHYQFDNQAGLRAC</sequence>
<evidence type="ECO:0000256" key="1">
    <source>
        <dbReference type="ARBA" id="ARBA00009437"/>
    </source>
</evidence>
<protein>
    <submittedName>
        <fullName evidence="6">LysR family transcriptional regulator</fullName>
    </submittedName>
</protein>
<dbReference type="GO" id="GO:0003700">
    <property type="term" value="F:DNA-binding transcription factor activity"/>
    <property type="evidence" value="ECO:0007669"/>
    <property type="project" value="InterPro"/>
</dbReference>
<dbReference type="Proteomes" id="UP000565262">
    <property type="component" value="Unassembled WGS sequence"/>
</dbReference>
<dbReference type="InterPro" id="IPR005119">
    <property type="entry name" value="LysR_subst-bd"/>
</dbReference>
<organism evidence="6 7">
    <name type="scientific">Oceanospirillum sediminis</name>
    <dbReference type="NCBI Taxonomy" id="2760088"/>
    <lineage>
        <taxon>Bacteria</taxon>
        <taxon>Pseudomonadati</taxon>
        <taxon>Pseudomonadota</taxon>
        <taxon>Gammaproteobacteria</taxon>
        <taxon>Oceanospirillales</taxon>
        <taxon>Oceanospirillaceae</taxon>
        <taxon>Oceanospirillum</taxon>
    </lineage>
</organism>
<evidence type="ECO:0000256" key="4">
    <source>
        <dbReference type="ARBA" id="ARBA00023163"/>
    </source>
</evidence>
<keyword evidence="7" id="KW-1185">Reference proteome</keyword>
<keyword evidence="3" id="KW-0238">DNA-binding</keyword>
<feature type="domain" description="HTH lysR-type" evidence="5">
    <location>
        <begin position="5"/>
        <end position="62"/>
    </location>
</feature>
<comment type="similarity">
    <text evidence="1">Belongs to the LysR transcriptional regulatory family.</text>
</comment>
<dbReference type="Pfam" id="PF00126">
    <property type="entry name" value="HTH_1"/>
    <property type="match status" value="1"/>
</dbReference>
<gene>
    <name evidence="6" type="ORF">H4O21_07000</name>
</gene>
<dbReference type="Gene3D" id="3.40.190.290">
    <property type="match status" value="1"/>
</dbReference>
<dbReference type="SUPFAM" id="SSF53850">
    <property type="entry name" value="Periplasmic binding protein-like II"/>
    <property type="match status" value="1"/>
</dbReference>
<name>A0A839IPA9_9GAMM</name>
<dbReference type="FunFam" id="1.10.10.10:FF:000001">
    <property type="entry name" value="LysR family transcriptional regulator"/>
    <property type="match status" value="1"/>
</dbReference>
<reference evidence="6 7" key="1">
    <citation type="submission" date="2020-08" db="EMBL/GenBank/DDBJ databases">
        <title>Oceanospirillum sp. nov. isolated from marine sediment.</title>
        <authorList>
            <person name="Ji X."/>
        </authorList>
    </citation>
    <scope>NUCLEOTIDE SEQUENCE [LARGE SCALE GENOMIC DNA]</scope>
    <source>
        <strain evidence="6 7">D5</strain>
    </source>
</reference>
<dbReference type="Pfam" id="PF03466">
    <property type="entry name" value="LysR_substrate"/>
    <property type="match status" value="1"/>
</dbReference>
<dbReference type="PROSITE" id="PS50931">
    <property type="entry name" value="HTH_LYSR"/>
    <property type="match status" value="1"/>
</dbReference>
<dbReference type="PANTHER" id="PTHR30126:SF4">
    <property type="entry name" value="LYSR FAMILY TRANSCRIPTIONAL REGULATOR"/>
    <property type="match status" value="1"/>
</dbReference>
<dbReference type="AlphaFoldDB" id="A0A839IPA9"/>
<evidence type="ECO:0000313" key="6">
    <source>
        <dbReference type="EMBL" id="MBB1486352.1"/>
    </source>
</evidence>
<keyword evidence="4" id="KW-0804">Transcription</keyword>
<comment type="caution">
    <text evidence="6">The sequence shown here is derived from an EMBL/GenBank/DDBJ whole genome shotgun (WGS) entry which is preliminary data.</text>
</comment>
<dbReference type="InterPro" id="IPR036388">
    <property type="entry name" value="WH-like_DNA-bd_sf"/>
</dbReference>
<dbReference type="InterPro" id="IPR036390">
    <property type="entry name" value="WH_DNA-bd_sf"/>
</dbReference>
<proteinExistence type="inferred from homology"/>
<evidence type="ECO:0000256" key="2">
    <source>
        <dbReference type="ARBA" id="ARBA00023015"/>
    </source>
</evidence>
<dbReference type="RefSeq" id="WP_182808122.1">
    <property type="nucleotide sequence ID" value="NZ_JACJFM010000006.1"/>
</dbReference>
<dbReference type="PANTHER" id="PTHR30126">
    <property type="entry name" value="HTH-TYPE TRANSCRIPTIONAL REGULATOR"/>
    <property type="match status" value="1"/>
</dbReference>
<dbReference type="SUPFAM" id="SSF46785">
    <property type="entry name" value="Winged helix' DNA-binding domain"/>
    <property type="match status" value="1"/>
</dbReference>
<keyword evidence="2" id="KW-0805">Transcription regulation</keyword>
<dbReference type="InterPro" id="IPR000847">
    <property type="entry name" value="LysR_HTH_N"/>
</dbReference>
<evidence type="ECO:0000313" key="7">
    <source>
        <dbReference type="Proteomes" id="UP000565262"/>
    </source>
</evidence>
<accession>A0A839IPA9</accession>
<dbReference type="GO" id="GO:0000976">
    <property type="term" value="F:transcription cis-regulatory region binding"/>
    <property type="evidence" value="ECO:0007669"/>
    <property type="project" value="TreeGrafter"/>
</dbReference>
<evidence type="ECO:0000256" key="3">
    <source>
        <dbReference type="ARBA" id="ARBA00023125"/>
    </source>
</evidence>